<dbReference type="Gramene" id="KFK44756">
    <property type="protein sequence ID" value="KFK44756"/>
    <property type="gene ID" value="AALP_AA1G298700"/>
</dbReference>
<evidence type="ECO:0000313" key="3">
    <source>
        <dbReference type="Proteomes" id="UP000029120"/>
    </source>
</evidence>
<name>A0A087HRK4_ARAAL</name>
<proteinExistence type="predicted"/>
<dbReference type="InterPro" id="IPR007598">
    <property type="entry name" value="DUF577"/>
</dbReference>
<dbReference type="Pfam" id="PF04510">
    <property type="entry name" value="DUF577"/>
    <property type="match status" value="2"/>
</dbReference>
<dbReference type="AlphaFoldDB" id="A0A087HRK4"/>
<protein>
    <recommendedName>
        <fullName evidence="1">DUF577 domain-containing protein</fullName>
    </recommendedName>
</protein>
<gene>
    <name evidence="2" type="ordered locus">AALP_Aa1g298700</name>
</gene>
<dbReference type="PANTHER" id="PTHR31861">
    <property type="entry name" value="OS10G0507500 PROTEIN"/>
    <property type="match status" value="1"/>
</dbReference>
<dbReference type="PANTHER" id="PTHR31861:SF15">
    <property type="entry name" value="DUF577 DOMAIN-CONTAINING PROTEIN"/>
    <property type="match status" value="1"/>
</dbReference>
<dbReference type="Proteomes" id="UP000029120">
    <property type="component" value="Chromosome 1"/>
</dbReference>
<reference evidence="3" key="1">
    <citation type="journal article" date="2015" name="Nat. Plants">
        <title>Genome expansion of Arabis alpina linked with retrotransposition and reduced symmetric DNA methylation.</title>
        <authorList>
            <person name="Willing E.M."/>
            <person name="Rawat V."/>
            <person name="Mandakova T."/>
            <person name="Maumus F."/>
            <person name="James G.V."/>
            <person name="Nordstroem K.J."/>
            <person name="Becker C."/>
            <person name="Warthmann N."/>
            <person name="Chica C."/>
            <person name="Szarzynska B."/>
            <person name="Zytnicki M."/>
            <person name="Albani M.C."/>
            <person name="Kiefer C."/>
            <person name="Bergonzi S."/>
            <person name="Castaings L."/>
            <person name="Mateos J.L."/>
            <person name="Berns M.C."/>
            <person name="Bujdoso N."/>
            <person name="Piofczyk T."/>
            <person name="de Lorenzo L."/>
            <person name="Barrero-Sicilia C."/>
            <person name="Mateos I."/>
            <person name="Piednoel M."/>
            <person name="Hagmann J."/>
            <person name="Chen-Min-Tao R."/>
            <person name="Iglesias-Fernandez R."/>
            <person name="Schuster S.C."/>
            <person name="Alonso-Blanco C."/>
            <person name="Roudier F."/>
            <person name="Carbonero P."/>
            <person name="Paz-Ares J."/>
            <person name="Davis S.J."/>
            <person name="Pecinka A."/>
            <person name="Quesneville H."/>
            <person name="Colot V."/>
            <person name="Lysak M.A."/>
            <person name="Weigel D."/>
            <person name="Coupland G."/>
            <person name="Schneeberger K."/>
        </authorList>
    </citation>
    <scope>NUCLEOTIDE SEQUENCE [LARGE SCALE GENOMIC DNA]</scope>
    <source>
        <strain evidence="3">cv. Pajares</strain>
    </source>
</reference>
<feature type="domain" description="DUF577" evidence="1">
    <location>
        <begin position="101"/>
        <end position="265"/>
    </location>
</feature>
<sequence>MVETSNLIMKAKQLVSTPSHEELVIVINQLFMNQETEQYQTSSVIYDSCVKHYPILLSQTLLKIYQTSSSRNLVRFRSIYLLYETFTGLRNRGFEFSNVALQEIKNLVVSCLRMSKAKESDAKILRSIVSFVAYNVAMLGQSWDELSDCILSVLDSDPLRAFNVFLGLPRVKIGFMNRFLEKLVEKGKLVLSNLELDREEDWILALETLVKVGILNSDLRRDILDIVLKSVNELMSKKSMLESLQRRLQELGKFLAQDSKLCSYNDEESRFVSKLDAEMVNRGLRFCPFLVQSEVNKYHEREWYKFLSSLSPLEILGMVNELEDLELELAIRRLNVLLTRHTSKKALIDISVIRKLQPLLVSCLGKQEISENTFQILGEVVHHVAKEIFDIQDDTWMELRDYITYHCQTEFTRGCYIFTCLTMALDDQHFVIPVMESLLPEIRTKLNPPRGLLVDNICWVLAFKGAFCAIIQMAEITSYTETVKEIEDLMIDSVKKLVVRRMEVGLVRRAFRDLERIVDEQMKWYSINEFALVTHLLHRLLAIQGMRTDSKTVLERINEMVDTVVAKHGFVEPT</sequence>
<organism evidence="2 3">
    <name type="scientific">Arabis alpina</name>
    <name type="common">Alpine rock-cress</name>
    <dbReference type="NCBI Taxonomy" id="50452"/>
    <lineage>
        <taxon>Eukaryota</taxon>
        <taxon>Viridiplantae</taxon>
        <taxon>Streptophyta</taxon>
        <taxon>Embryophyta</taxon>
        <taxon>Tracheophyta</taxon>
        <taxon>Spermatophyta</taxon>
        <taxon>Magnoliopsida</taxon>
        <taxon>eudicotyledons</taxon>
        <taxon>Gunneridae</taxon>
        <taxon>Pentapetalae</taxon>
        <taxon>rosids</taxon>
        <taxon>malvids</taxon>
        <taxon>Brassicales</taxon>
        <taxon>Brassicaceae</taxon>
        <taxon>Arabideae</taxon>
        <taxon>Arabis</taxon>
    </lineage>
</organism>
<dbReference type="eggNOG" id="ENOG502SCDU">
    <property type="taxonomic scope" value="Eukaryota"/>
</dbReference>
<dbReference type="OMA" id="TRGCYIF"/>
<keyword evidence="3" id="KW-1185">Reference proteome</keyword>
<feature type="domain" description="DUF577" evidence="1">
    <location>
        <begin position="353"/>
        <end position="527"/>
    </location>
</feature>
<accession>A0A087HRK4</accession>
<evidence type="ECO:0000313" key="2">
    <source>
        <dbReference type="EMBL" id="KFK44756.1"/>
    </source>
</evidence>
<evidence type="ECO:0000259" key="1">
    <source>
        <dbReference type="Pfam" id="PF04510"/>
    </source>
</evidence>
<dbReference type="EMBL" id="CM002869">
    <property type="protein sequence ID" value="KFK44756.1"/>
    <property type="molecule type" value="Genomic_DNA"/>
</dbReference>
<dbReference type="OrthoDB" id="1048459at2759"/>